<comment type="pathway">
    <text evidence="2 11">Purine metabolism; AMP biosynthesis via salvage pathway; AMP from adenosine: step 1/1.</text>
</comment>
<evidence type="ECO:0000256" key="2">
    <source>
        <dbReference type="ARBA" id="ARBA00004801"/>
    </source>
</evidence>
<evidence type="ECO:0000256" key="1">
    <source>
        <dbReference type="ARBA" id="ARBA00001946"/>
    </source>
</evidence>
<dbReference type="Gene3D" id="3.30.1110.10">
    <property type="match status" value="1"/>
</dbReference>
<dbReference type="UniPathway" id="UPA00588">
    <property type="reaction ID" value="UER00659"/>
</dbReference>
<evidence type="ECO:0000256" key="6">
    <source>
        <dbReference type="ARBA" id="ARBA00022726"/>
    </source>
</evidence>
<dbReference type="PRINTS" id="PR00989">
    <property type="entry name" value="ADENOKINASE"/>
</dbReference>
<proteinExistence type="inferred from homology"/>
<sequence>MSPILVCMGNPLLDIQVTKGEDLLEKYELKANDAILAEEKHMPIYDDIVKRNPVYVAGGAAQNACRGAAYVLPEKSAAYIGAVGDDDLAQQLRAANDKEGVQSAYQVFKGQKTGACAVVITGHDRSLTTTLQAAESFTPEHLATPEVEALIEDAKFFYLGGFFLTHGIESALVLAKKSASAGKCFAMNLSAPFIPQFFKAQVDQMIPFCDVVIGNESEAEAYAESHGLSSKEPAFVATAIANAPKQNASRPRLVIITQGASSTIVASSDPSVAATNLSAGDANPKTYPVNKLSDDQIVDTNGAGDAFAGGFLGALASGKNLDECVEAGHKLGQICVGQVGPQFKFPKVQIL</sequence>
<feature type="domain" description="Carbohydrate kinase PfkB" evidence="12">
    <location>
        <begin position="24"/>
        <end position="346"/>
    </location>
</feature>
<evidence type="ECO:0000313" key="13">
    <source>
        <dbReference type="EMBL" id="CED83460.1"/>
    </source>
</evidence>
<evidence type="ECO:0000256" key="10">
    <source>
        <dbReference type="PIRSR" id="PIRSR601805-1"/>
    </source>
</evidence>
<evidence type="ECO:0000256" key="7">
    <source>
        <dbReference type="ARBA" id="ARBA00022741"/>
    </source>
</evidence>
<dbReference type="PANTHER" id="PTHR45769">
    <property type="entry name" value="ADENOSINE KINASE"/>
    <property type="match status" value="1"/>
</dbReference>
<dbReference type="GO" id="GO:0006144">
    <property type="term" value="P:purine nucleobase metabolic process"/>
    <property type="evidence" value="ECO:0007669"/>
    <property type="project" value="TreeGrafter"/>
</dbReference>
<evidence type="ECO:0000256" key="8">
    <source>
        <dbReference type="ARBA" id="ARBA00022777"/>
    </source>
</evidence>
<feature type="active site" description="Proton acceptor" evidence="10">
    <location>
        <position position="305"/>
    </location>
</feature>
<dbReference type="GO" id="GO:0004001">
    <property type="term" value="F:adenosine kinase activity"/>
    <property type="evidence" value="ECO:0007669"/>
    <property type="project" value="UniProtKB-UniRule"/>
</dbReference>
<dbReference type="GO" id="GO:0044209">
    <property type="term" value="P:AMP salvage"/>
    <property type="evidence" value="ECO:0007669"/>
    <property type="project" value="UniProtKB-UniRule"/>
</dbReference>
<dbReference type="Pfam" id="PF00294">
    <property type="entry name" value="PfkB"/>
    <property type="match status" value="1"/>
</dbReference>
<comment type="catalytic activity">
    <reaction evidence="11">
        <text>adenosine + ATP = AMP + ADP + H(+)</text>
        <dbReference type="Rhea" id="RHEA:20824"/>
        <dbReference type="ChEBI" id="CHEBI:15378"/>
        <dbReference type="ChEBI" id="CHEBI:16335"/>
        <dbReference type="ChEBI" id="CHEBI:30616"/>
        <dbReference type="ChEBI" id="CHEBI:456215"/>
        <dbReference type="ChEBI" id="CHEBI:456216"/>
        <dbReference type="EC" id="2.7.1.20"/>
    </reaction>
</comment>
<keyword evidence="7 11" id="KW-0547">Nucleotide-binding</keyword>
<organism evidence="13">
    <name type="scientific">Phaffia rhodozyma</name>
    <name type="common">Yeast</name>
    <name type="synonym">Xanthophyllomyces dendrorhous</name>
    <dbReference type="NCBI Taxonomy" id="264483"/>
    <lineage>
        <taxon>Eukaryota</taxon>
        <taxon>Fungi</taxon>
        <taxon>Dikarya</taxon>
        <taxon>Basidiomycota</taxon>
        <taxon>Agaricomycotina</taxon>
        <taxon>Tremellomycetes</taxon>
        <taxon>Cystofilobasidiales</taxon>
        <taxon>Mrakiaceae</taxon>
        <taxon>Phaffia</taxon>
    </lineage>
</organism>
<dbReference type="GO" id="GO:0006166">
    <property type="term" value="P:purine ribonucleoside salvage"/>
    <property type="evidence" value="ECO:0007669"/>
    <property type="project" value="UniProtKB-KW"/>
</dbReference>
<protein>
    <recommendedName>
        <fullName evidence="4 11">Adenosine kinase</fullName>
        <shortName evidence="11">AK</shortName>
        <ecNumber evidence="4 11">2.7.1.20</ecNumber>
    </recommendedName>
    <alternativeName>
        <fullName evidence="11">Adenosine 5'-phosphotransferase</fullName>
    </alternativeName>
</protein>
<dbReference type="PANTHER" id="PTHR45769:SF3">
    <property type="entry name" value="ADENOSINE KINASE"/>
    <property type="match status" value="1"/>
</dbReference>
<dbReference type="InterPro" id="IPR011611">
    <property type="entry name" value="PfkB_dom"/>
</dbReference>
<reference evidence="13" key="1">
    <citation type="submission" date="2014-08" db="EMBL/GenBank/DDBJ databases">
        <authorList>
            <person name="Sharma Rahul"/>
            <person name="Thines Marco"/>
        </authorList>
    </citation>
    <scope>NUCLEOTIDE SEQUENCE</scope>
</reference>
<dbReference type="EMBL" id="LN483142">
    <property type="protein sequence ID" value="CED83460.1"/>
    <property type="molecule type" value="Genomic_DNA"/>
</dbReference>
<comment type="function">
    <text evidence="11">ATP dependent phosphorylation of adenosine and other related nucleoside analogs to monophosphate derivatives.</text>
</comment>
<accession>A0A0F7SSE1</accession>
<dbReference type="GO" id="GO:0005524">
    <property type="term" value="F:ATP binding"/>
    <property type="evidence" value="ECO:0007669"/>
    <property type="project" value="UniProtKB-UniRule"/>
</dbReference>
<keyword evidence="5 11" id="KW-0808">Transferase</keyword>
<evidence type="ECO:0000256" key="4">
    <source>
        <dbReference type="ARBA" id="ARBA00012119"/>
    </source>
</evidence>
<keyword evidence="6 11" id="KW-0660">Purine salvage</keyword>
<dbReference type="CDD" id="cd01168">
    <property type="entry name" value="adenosine_kinase"/>
    <property type="match status" value="1"/>
</dbReference>
<dbReference type="InterPro" id="IPR029056">
    <property type="entry name" value="Ribokinase-like"/>
</dbReference>
<keyword evidence="8 11" id="KW-0418">Kinase</keyword>
<dbReference type="GO" id="GO:0005829">
    <property type="term" value="C:cytosol"/>
    <property type="evidence" value="ECO:0007669"/>
    <property type="project" value="TreeGrafter"/>
</dbReference>
<name>A0A0F7SSE1_PHARH</name>
<keyword evidence="9 11" id="KW-0067">ATP-binding</keyword>
<dbReference type="Gene3D" id="3.40.1190.20">
    <property type="match status" value="1"/>
</dbReference>
<dbReference type="InterPro" id="IPR002173">
    <property type="entry name" value="Carboh/pur_kinase_PfkB_CS"/>
</dbReference>
<keyword evidence="11" id="KW-0460">Magnesium</keyword>
<dbReference type="SUPFAM" id="SSF53613">
    <property type="entry name" value="Ribokinase-like"/>
    <property type="match status" value="1"/>
</dbReference>
<dbReference type="EC" id="2.7.1.20" evidence="4 11"/>
<dbReference type="InterPro" id="IPR001805">
    <property type="entry name" value="Adenokinase"/>
</dbReference>
<comment type="cofactor">
    <cofactor evidence="1 11">
        <name>Mg(2+)</name>
        <dbReference type="ChEBI" id="CHEBI:18420"/>
    </cofactor>
</comment>
<evidence type="ECO:0000256" key="9">
    <source>
        <dbReference type="ARBA" id="ARBA00022840"/>
    </source>
</evidence>
<dbReference type="AlphaFoldDB" id="A0A0F7SSE1"/>
<dbReference type="PROSITE" id="PS00584">
    <property type="entry name" value="PFKB_KINASES_2"/>
    <property type="match status" value="1"/>
</dbReference>
<evidence type="ECO:0000256" key="5">
    <source>
        <dbReference type="ARBA" id="ARBA00022679"/>
    </source>
</evidence>
<comment type="similarity">
    <text evidence="3 11">Belongs to the carbohydrate kinase PfkB family.</text>
</comment>
<evidence type="ECO:0000256" key="3">
    <source>
        <dbReference type="ARBA" id="ARBA00010688"/>
    </source>
</evidence>
<evidence type="ECO:0000259" key="12">
    <source>
        <dbReference type="Pfam" id="PF00294"/>
    </source>
</evidence>
<dbReference type="GO" id="GO:0005634">
    <property type="term" value="C:nucleus"/>
    <property type="evidence" value="ECO:0007669"/>
    <property type="project" value="TreeGrafter"/>
</dbReference>
<evidence type="ECO:0000256" key="11">
    <source>
        <dbReference type="RuleBase" id="RU368116"/>
    </source>
</evidence>